<evidence type="ECO:0000313" key="1">
    <source>
        <dbReference type="EMBL" id="QFU84310.1"/>
    </source>
</evidence>
<dbReference type="Proteomes" id="UP000326170">
    <property type="component" value="Plasmid unnamed1"/>
</dbReference>
<keyword evidence="2" id="KW-1185">Reference proteome</keyword>
<dbReference type="EMBL" id="CP045489">
    <property type="protein sequence ID" value="QFU84310.1"/>
    <property type="molecule type" value="Genomic_DNA"/>
</dbReference>
<dbReference type="GO" id="GO:0016829">
    <property type="term" value="F:lyase activity"/>
    <property type="evidence" value="ECO:0007669"/>
    <property type="project" value="UniProtKB-KW"/>
</dbReference>
<reference evidence="1 2" key="1">
    <citation type="journal article" date="2007" name="Int. J. Syst. Evol. Microbiol.">
        <title>Natronorubrum sulfidifaciens sp. nov., an extremely haloalkaliphilic archaeon isolated from Aiding salt lake in Xin-Jiang, China.</title>
        <authorList>
            <person name="Cui H.L."/>
            <person name="Tohty D."/>
            <person name="Liu H.C."/>
            <person name="Liu S.J."/>
            <person name="Oren A."/>
            <person name="Zhou P.J."/>
        </authorList>
    </citation>
    <scope>NUCLEOTIDE SEQUENCE [LARGE SCALE GENOMIC DNA]</scope>
    <source>
        <strain evidence="1 2">7-3</strain>
        <plasmid evidence="1">unnamed1</plasmid>
    </source>
</reference>
<organism evidence="1 2">
    <name type="scientific">Natronorubrum aibiense</name>
    <dbReference type="NCBI Taxonomy" id="348826"/>
    <lineage>
        <taxon>Archaea</taxon>
        <taxon>Methanobacteriati</taxon>
        <taxon>Methanobacteriota</taxon>
        <taxon>Stenosarchaea group</taxon>
        <taxon>Halobacteria</taxon>
        <taxon>Halobacteriales</taxon>
        <taxon>Natrialbaceae</taxon>
        <taxon>Natronorubrum</taxon>
    </lineage>
</organism>
<dbReference type="SUPFAM" id="SSF53067">
    <property type="entry name" value="Actin-like ATPase domain"/>
    <property type="match status" value="1"/>
</dbReference>
<dbReference type="AlphaFoldDB" id="A0A5P9P8U9"/>
<evidence type="ECO:0000313" key="2">
    <source>
        <dbReference type="Proteomes" id="UP000326170"/>
    </source>
</evidence>
<proteinExistence type="predicted"/>
<dbReference type="OrthoDB" id="163865at2157"/>
<dbReference type="Pfam" id="PF06277">
    <property type="entry name" value="EutA"/>
    <property type="match status" value="1"/>
</dbReference>
<protein>
    <submittedName>
        <fullName evidence="1">Reactivating factor for ethanolamine ammonia lyase</fullName>
    </submittedName>
</protein>
<dbReference type="InterPro" id="IPR009377">
    <property type="entry name" value="EutA"/>
</dbReference>
<dbReference type="InterPro" id="IPR043129">
    <property type="entry name" value="ATPase_NBD"/>
</dbReference>
<geneLocation type="plasmid" evidence="1 2">
    <name>unnamed1</name>
</geneLocation>
<gene>
    <name evidence="1" type="ORF">GCU68_17210</name>
</gene>
<accession>A0A5P9P8U9</accession>
<dbReference type="PIRSF" id="PIRSF012293">
    <property type="entry name" value="EutA"/>
    <property type="match status" value="1"/>
</dbReference>
<dbReference type="RefSeq" id="WP_152943835.1">
    <property type="nucleotide sequence ID" value="NZ_CP045489.1"/>
</dbReference>
<dbReference type="GeneID" id="42302818"/>
<name>A0A5P9P8U9_9EURY</name>
<keyword evidence="1" id="KW-0614">Plasmid</keyword>
<keyword evidence="1" id="KW-0456">Lyase</keyword>
<sequence length="482" mass="50149">MSNHSKTLTSIGVDVGTTTTHAVVSHLRVETLPGSGTSPTITDREIVHRGTVRETPLVDPETIDVDRVAAIIDSELAAGGVTPAEIDTGAVIVTGETARRENAEPLVHRLADNTGQFVAATAGASLEAVLAGRGSGAEARAAELGGCVANVDIGGGTTNVAIFDAAESNDNNVTVRETRCLDIGGRLVTFDDADRVTSISPPARTIVEAVNLPITVGSSPDKAALKTLAVTMADLIVDLCTGPPFDALTRVLAIGTLPDEPLDLNSVVFSGGVGRLIASPPADPFAYNDLGGMLAAAIATHDRVRSWSVFDPTEDIRATVAGAGTETIKLSGRTVSLDLSLLPLRNAPVVAVSDLVDCSDDQLERRFEVALETLTDLHDPDAIDGIALSIDEVGPLMYERLKIVVGALAAALHSIPSSLPVVVVTRQNCAKALGQMLRREIDQPLIVIDEIPSTNGDYLDIGKPVADNGSVPVVVKTLVFGQ</sequence>
<dbReference type="KEGG" id="nas:GCU68_17210"/>